<dbReference type="FunFam" id="1.10.340.70:FF:000003">
    <property type="entry name" value="Protein CBG25708"/>
    <property type="match status" value="1"/>
</dbReference>
<dbReference type="Gene3D" id="1.10.340.70">
    <property type="match status" value="1"/>
</dbReference>
<dbReference type="FunFam" id="3.30.70.270:FF:000026">
    <property type="entry name" value="Transposon Ty3-G Gag-Pol polyprotein"/>
    <property type="match status" value="1"/>
</dbReference>
<comment type="caution">
    <text evidence="2">The sequence shown here is derived from an EMBL/GenBank/DDBJ whole genome shotgun (WGS) entry which is preliminary data.</text>
</comment>
<dbReference type="InterPro" id="IPR043502">
    <property type="entry name" value="DNA/RNA_pol_sf"/>
</dbReference>
<gene>
    <name evidence="2" type="ORF">PACLA_8A034594</name>
</gene>
<reference evidence="2" key="1">
    <citation type="submission" date="2020-04" db="EMBL/GenBank/DDBJ databases">
        <authorList>
            <person name="Alioto T."/>
            <person name="Alioto T."/>
            <person name="Gomez Garrido J."/>
        </authorList>
    </citation>
    <scope>NUCLEOTIDE SEQUENCE</scope>
    <source>
        <strain evidence="2">A484AB</strain>
    </source>
</reference>
<dbReference type="Gene3D" id="3.10.10.10">
    <property type="entry name" value="HIV Type 1 Reverse Transcriptase, subunit A, domain 1"/>
    <property type="match status" value="1"/>
</dbReference>
<dbReference type="SUPFAM" id="SSF53098">
    <property type="entry name" value="Ribonuclease H-like"/>
    <property type="match status" value="1"/>
</dbReference>
<dbReference type="SUPFAM" id="SSF56672">
    <property type="entry name" value="DNA/RNA polymerases"/>
    <property type="match status" value="1"/>
</dbReference>
<organism evidence="2 3">
    <name type="scientific">Paramuricea clavata</name>
    <name type="common">Red gorgonian</name>
    <name type="synonym">Violescent sea-whip</name>
    <dbReference type="NCBI Taxonomy" id="317549"/>
    <lineage>
        <taxon>Eukaryota</taxon>
        <taxon>Metazoa</taxon>
        <taxon>Cnidaria</taxon>
        <taxon>Anthozoa</taxon>
        <taxon>Octocorallia</taxon>
        <taxon>Malacalcyonacea</taxon>
        <taxon>Plexauridae</taxon>
        <taxon>Paramuricea</taxon>
    </lineage>
</organism>
<dbReference type="PROSITE" id="PS50994">
    <property type="entry name" value="INTEGRASE"/>
    <property type="match status" value="1"/>
</dbReference>
<dbReference type="PANTHER" id="PTHR37984">
    <property type="entry name" value="PROTEIN CBG26694"/>
    <property type="match status" value="1"/>
</dbReference>
<dbReference type="PANTHER" id="PTHR37984:SF8">
    <property type="entry name" value="CCHC-TYPE DOMAIN-CONTAINING PROTEIN"/>
    <property type="match status" value="1"/>
</dbReference>
<dbReference type="InterPro" id="IPR012337">
    <property type="entry name" value="RNaseH-like_sf"/>
</dbReference>
<dbReference type="Pfam" id="PF00665">
    <property type="entry name" value="rve"/>
    <property type="match status" value="1"/>
</dbReference>
<dbReference type="InterPro" id="IPR036397">
    <property type="entry name" value="RNaseH_sf"/>
</dbReference>
<keyword evidence="3" id="KW-1185">Reference proteome</keyword>
<dbReference type="Pfam" id="PF17921">
    <property type="entry name" value="Integrase_H2C2"/>
    <property type="match status" value="1"/>
</dbReference>
<evidence type="ECO:0000256" key="1">
    <source>
        <dbReference type="SAM" id="MobiDB-lite"/>
    </source>
</evidence>
<dbReference type="CDD" id="cd01647">
    <property type="entry name" value="RT_LTR"/>
    <property type="match status" value="1"/>
</dbReference>
<dbReference type="FunFam" id="3.10.20.370:FF:000001">
    <property type="entry name" value="Retrovirus-related Pol polyprotein from transposon 17.6-like protein"/>
    <property type="match status" value="1"/>
</dbReference>
<proteinExistence type="predicted"/>
<dbReference type="InterPro" id="IPR043128">
    <property type="entry name" value="Rev_trsase/Diguanyl_cyclase"/>
</dbReference>
<dbReference type="Gene3D" id="3.30.70.270">
    <property type="match status" value="2"/>
</dbReference>
<dbReference type="GO" id="GO:0015074">
    <property type="term" value="P:DNA integration"/>
    <property type="evidence" value="ECO:0007669"/>
    <property type="project" value="InterPro"/>
</dbReference>
<dbReference type="FunFam" id="3.30.420.10:FF:000063">
    <property type="entry name" value="Retrovirus-related Pol polyprotein from transposon 297-like Protein"/>
    <property type="match status" value="1"/>
</dbReference>
<dbReference type="InterPro" id="IPR041577">
    <property type="entry name" value="RT_RNaseH_2"/>
</dbReference>
<evidence type="ECO:0000313" key="3">
    <source>
        <dbReference type="Proteomes" id="UP001152795"/>
    </source>
</evidence>
<sequence length="753" mass="85819">MESLGVIERVQQPTEWVNSLVTVVKPNGKIRLCIDPKDLNRAIKREQYPMKTIEEVISRMPNAKFFSKLDATQGYWQVQLDDESATKCTFNTPFGRYRFHRLPFGISSAPEVFQRIMSQIFDGNEGIEVIVDDLLIWGETREQHDERLKQALERAREAGVKLNKDKCEIGLQQVTYIGHTLSSNGLKPDVNKVEAIKTMDTPTDKAAVQRFLGMATYLAKFIPKFSQLAAPLRLLLEKNTAWHWDVQQQNSFEGLKQTITNAPVLKYYDVNKHVTIQVDASPDGLGAVLLQDERPVAYASRSLTQTQRNYAQIEKEMLAITFGCERFHDYIFGKKSVTSATEVDQDLKELNSCIKEGWPTDKSKVPEGAKPYWNYRDQIIEQAGLLFKGNKVIVPRVLRSETLKIIHNAHLGIEKCKRRARDILFWPGMNAEIEDLVKKCQVCQVHQVRNTREPLHPLDSPSRPWEIVATDLFELDGSSYLILVDSYSGFFEIAQLTGTKSSSVITHCKSQFARHGIPDTLISDNGPQFASHEFATFAQEYGFQHTTSSPHFPQSNGLAERYVQTAKNLLKKAKQAGTDPYLALLAYRNTPVNEKLGSPTQRLFEPKIIEPKIVKETLHKNKEKQKQYFDHHTKELSVLQPGANVRYETNTGLKAAVVIEKRKEPRSYMIRTSNGFVLRRNRKHLYESTGMNRLENCDLDDDNITEYQPPHQIPIAVGRQQNGLEPGQAPQPPQLYTTRSGHASRKPERFQAN</sequence>
<protein>
    <submittedName>
        <fullName evidence="2">Retrovirus-related Pol poly</fullName>
    </submittedName>
</protein>
<dbReference type="GO" id="GO:0003676">
    <property type="term" value="F:nucleic acid binding"/>
    <property type="evidence" value="ECO:0007669"/>
    <property type="project" value="InterPro"/>
</dbReference>
<dbReference type="OrthoDB" id="5985914at2759"/>
<dbReference type="InterPro" id="IPR041588">
    <property type="entry name" value="Integrase_H2C2"/>
</dbReference>
<dbReference type="Gene3D" id="3.10.20.370">
    <property type="match status" value="1"/>
</dbReference>
<dbReference type="AlphaFoldDB" id="A0A7D9D5G0"/>
<dbReference type="EMBL" id="CACRXK020000039">
    <property type="protein sequence ID" value="CAB3977273.1"/>
    <property type="molecule type" value="Genomic_DNA"/>
</dbReference>
<dbReference type="InterPro" id="IPR050951">
    <property type="entry name" value="Retrovirus_Pol_polyprotein"/>
</dbReference>
<dbReference type="PROSITE" id="PS50878">
    <property type="entry name" value="RT_POL"/>
    <property type="match status" value="1"/>
</dbReference>
<accession>A0A7D9D5G0</accession>
<dbReference type="InterPro" id="IPR000477">
    <property type="entry name" value="RT_dom"/>
</dbReference>
<name>A0A7D9D5G0_PARCT</name>
<feature type="region of interest" description="Disordered" evidence="1">
    <location>
        <begin position="721"/>
        <end position="753"/>
    </location>
</feature>
<dbReference type="InterPro" id="IPR001584">
    <property type="entry name" value="Integrase_cat-core"/>
</dbReference>
<dbReference type="Pfam" id="PF17919">
    <property type="entry name" value="RT_RNaseH_2"/>
    <property type="match status" value="1"/>
</dbReference>
<dbReference type="Pfam" id="PF00078">
    <property type="entry name" value="RVT_1"/>
    <property type="match status" value="1"/>
</dbReference>
<evidence type="ECO:0000313" key="2">
    <source>
        <dbReference type="EMBL" id="CAB3977273.1"/>
    </source>
</evidence>
<dbReference type="Proteomes" id="UP001152795">
    <property type="component" value="Unassembled WGS sequence"/>
</dbReference>
<dbReference type="Gene3D" id="3.30.420.10">
    <property type="entry name" value="Ribonuclease H-like superfamily/Ribonuclease H"/>
    <property type="match status" value="1"/>
</dbReference>